<feature type="domain" description="FATC" evidence="9">
    <location>
        <begin position="3382"/>
        <end position="3414"/>
    </location>
</feature>
<dbReference type="GO" id="GO:0004674">
    <property type="term" value="F:protein serine/threonine kinase activity"/>
    <property type="evidence" value="ECO:0007669"/>
    <property type="project" value="UniProtKB-EC"/>
</dbReference>
<evidence type="ECO:0000256" key="7">
    <source>
        <dbReference type="SAM" id="MobiDB-lite"/>
    </source>
</evidence>
<evidence type="ECO:0000313" key="11">
    <source>
        <dbReference type="Proteomes" id="UP000694044"/>
    </source>
</evidence>
<dbReference type="PANTHER" id="PTHR11139:SF71">
    <property type="entry name" value="SERINE_THREONINE-PROTEIN KINASE SMG1"/>
    <property type="match status" value="1"/>
</dbReference>
<dbReference type="Pfam" id="PF00454">
    <property type="entry name" value="PI3_PI4_kinase"/>
    <property type="match status" value="1"/>
</dbReference>
<dbReference type="EMBL" id="JAGDFM010000014">
    <property type="protein sequence ID" value="KAG7392103.1"/>
    <property type="molecule type" value="Genomic_DNA"/>
</dbReference>
<dbReference type="PROSITE" id="PS51190">
    <property type="entry name" value="FATC"/>
    <property type="match status" value="1"/>
</dbReference>
<dbReference type="PANTHER" id="PTHR11139">
    <property type="entry name" value="ATAXIA TELANGIECTASIA MUTATED ATM -RELATED"/>
    <property type="match status" value="1"/>
</dbReference>
<evidence type="ECO:0000256" key="4">
    <source>
        <dbReference type="ARBA" id="ARBA00022777"/>
    </source>
</evidence>
<dbReference type="InterPro" id="IPR031559">
    <property type="entry name" value="SMG1"/>
</dbReference>
<dbReference type="SMART" id="SM00146">
    <property type="entry name" value="PI3Kc"/>
    <property type="match status" value="1"/>
</dbReference>
<dbReference type="Pfam" id="PF15785">
    <property type="entry name" value="SMG1"/>
    <property type="match status" value="1"/>
</dbReference>
<evidence type="ECO:0000256" key="6">
    <source>
        <dbReference type="ARBA" id="ARBA00023161"/>
    </source>
</evidence>
<reference evidence="10" key="1">
    <citation type="submission" date="2021-02" db="EMBL/GenBank/DDBJ databases">
        <authorList>
            <person name="Palmer J.M."/>
        </authorList>
    </citation>
    <scope>NUCLEOTIDE SEQUENCE</scope>
    <source>
        <strain evidence="10">SCRP734</strain>
    </source>
</reference>
<dbReference type="InterPro" id="IPR003152">
    <property type="entry name" value="FATC_dom"/>
</dbReference>
<feature type="region of interest" description="Disordered" evidence="7">
    <location>
        <begin position="1964"/>
        <end position="1985"/>
    </location>
</feature>
<dbReference type="GO" id="GO:0000184">
    <property type="term" value="P:nuclear-transcribed mRNA catabolic process, nonsense-mediated decay"/>
    <property type="evidence" value="ECO:0007669"/>
    <property type="project" value="UniProtKB-KW"/>
</dbReference>
<name>A0A8T1WJL2_9STRA</name>
<keyword evidence="4" id="KW-0418">Kinase</keyword>
<evidence type="ECO:0000256" key="5">
    <source>
        <dbReference type="ARBA" id="ARBA00022840"/>
    </source>
</evidence>
<dbReference type="OrthoDB" id="381190at2759"/>
<comment type="caution">
    <text evidence="10">The sequence shown here is derived from an EMBL/GenBank/DDBJ whole genome shotgun (WGS) entry which is preliminary data.</text>
</comment>
<feature type="region of interest" description="Disordered" evidence="7">
    <location>
        <begin position="3101"/>
        <end position="3132"/>
    </location>
</feature>
<dbReference type="Pfam" id="PF02260">
    <property type="entry name" value="FATC"/>
    <property type="match status" value="1"/>
</dbReference>
<evidence type="ECO:0000259" key="8">
    <source>
        <dbReference type="PROSITE" id="PS50290"/>
    </source>
</evidence>
<dbReference type="InterPro" id="IPR018936">
    <property type="entry name" value="PI3/4_kinase_CS"/>
</dbReference>
<dbReference type="EC" id="2.7.11.1" evidence="1"/>
<dbReference type="GO" id="GO:0005524">
    <property type="term" value="F:ATP binding"/>
    <property type="evidence" value="ECO:0007669"/>
    <property type="project" value="UniProtKB-KW"/>
</dbReference>
<dbReference type="InterPro" id="IPR050517">
    <property type="entry name" value="DDR_Repair_Kinase"/>
</dbReference>
<evidence type="ECO:0000256" key="3">
    <source>
        <dbReference type="ARBA" id="ARBA00022741"/>
    </source>
</evidence>
<feature type="compositionally biased region" description="Low complexity" evidence="7">
    <location>
        <begin position="3328"/>
        <end position="3348"/>
    </location>
</feature>
<evidence type="ECO:0000313" key="10">
    <source>
        <dbReference type="EMBL" id="KAG7392103.1"/>
    </source>
</evidence>
<evidence type="ECO:0000256" key="1">
    <source>
        <dbReference type="ARBA" id="ARBA00012513"/>
    </source>
</evidence>
<feature type="domain" description="PI3K/PI4K catalytic" evidence="8">
    <location>
        <begin position="1862"/>
        <end position="2202"/>
    </location>
</feature>
<organism evidence="10 11">
    <name type="scientific">Phytophthora pseudosyringae</name>
    <dbReference type="NCBI Taxonomy" id="221518"/>
    <lineage>
        <taxon>Eukaryota</taxon>
        <taxon>Sar</taxon>
        <taxon>Stramenopiles</taxon>
        <taxon>Oomycota</taxon>
        <taxon>Peronosporomycetes</taxon>
        <taxon>Peronosporales</taxon>
        <taxon>Peronosporaceae</taxon>
        <taxon>Phytophthora</taxon>
    </lineage>
</organism>
<dbReference type="Proteomes" id="UP000694044">
    <property type="component" value="Unassembled WGS sequence"/>
</dbReference>
<keyword evidence="6" id="KW-0866">Nonsense-mediated mRNA decay</keyword>
<proteinExistence type="predicted"/>
<keyword evidence="2" id="KW-0808">Transferase</keyword>
<evidence type="ECO:0000256" key="2">
    <source>
        <dbReference type="ARBA" id="ARBA00022679"/>
    </source>
</evidence>
<dbReference type="PROSITE" id="PS00916">
    <property type="entry name" value="PI3_4_KINASE_2"/>
    <property type="match status" value="1"/>
</dbReference>
<keyword evidence="3" id="KW-0547">Nucleotide-binding</keyword>
<keyword evidence="5" id="KW-0067">ATP-binding</keyword>
<feature type="region of interest" description="Disordered" evidence="7">
    <location>
        <begin position="3328"/>
        <end position="3353"/>
    </location>
</feature>
<accession>A0A8T1WJL2</accession>
<dbReference type="PROSITE" id="PS50290">
    <property type="entry name" value="PI3_4_KINASE_3"/>
    <property type="match status" value="1"/>
</dbReference>
<sequence>MRPTVSDAPFNPLVALQTLLSADAVKLRVKAAQQLEEYFRLLSPTPGLLLSYEPYLPLLTEVMVAPVQGGQELQTTVLAMLQTLSAHNTTGFSDWIARNAQLGNEPWLVQWSYALLLQLEKTVPRAGDGDDERWDEASPEFQQLDTVFARVMHMWRTLLDHTGDVALVDQLVKYLHALLGMQQTEAGPWRALMLKKLQTHFVDVADVLIGWMMDTGPFSPLREEILTLLHHFGRLWADNSVFSLQLLNSFADEIVNLCDSWDDHQEGDDDRLSSLVACFMMVAQCVPELALSEDEGSESHFVRVLRRVVSCPQPEYSLFCVAKCSEYLVSMSNSRHDSFTPLSVASVRFLLYHCAIQSRTHDSEVGKLSTVMENACKLASANFSSIGDSQLVRAAAIGVLEDDIPPRIVKKGGHQKRVKIMECLFHLSCANAVSYSTQLCLQLVRLGGIGAFKILVMQALQHLNSRAGENGNSYFVFEATCFILASRNPERLTFAHDEDTMHTIAILELFTAKLEKQHYRYHQHKMTPRHMYLVMKMVYAFIGAVSQWVVDRSDVVEAVNGVALRMLECAIGMVPTQAAVVQDHRLSTETLKVIDAALSQTIVVPLIPLELCRCLLKGVARGTQCSSAKVREVCIQVLETFHSRAEARHFAGDLFEVVLDLLLDPSCAVQGRIMSGGLSSVARSALVDQEKLHTPRHISQSLHPSFVGADFENILSLLLARERDESEWNTVCRSIVDRTAPDVAFSNSGILLGAIRQAAAWCVQNRLRTHFGGPAQSFASIERLLQEYSDEAHYLTGWSSRTDETTGASLSPTGKLSYQLSNWLMLEFVGELEMRMTRAIYTTDVDQSNPESEEYKTVLFFRTNKVVCDDWLNRIRPFLVEMSKNGSSYELCRYHSHIMMTTCYSKLSRVMASFATRGASEKASNELRQTEKDLDVALYAVCRCHCDAKDADSVIGLQRWGESVSSALGRWYQLNKGHLDIDEEQCKMPLFKWLNAVRYETEMRYEDAAAEYASLLQPVLTQSKSQGLSAAKIFESPMTYLRISPPTLLGCIKQCAKCYVALREWTKLRQFATQFIELTQSLVDYCQPIEGVQAIFNCSDMWSNEIGTICSLETEGNGSTEETANKDELKGEHTKRAALALRLWNAVSEADPRQTSAGSFPNNRAGQLRHDLIPLALQPSPWNGYAGEKVGKRAEETFLRVCGISKKSQLPAGFHQTKMLQDILKLNPETYDSVTWGQPFCTPSSGCSSWDGQNRSSDAACLHLTGVARLARKQHNFGFARSLLREAASITGASRVPFMTLSYEKAKFLETIGMEDEGRHLLETHCETSLGSIGSNLRFVGQESVTVRSLLHLATSYTKAGNIELLSPVTSRFLETLNDVSAVVVSSDLQDVSAYRCLKAAITVLPKSAKAWVRYSHWCYDRAQREIDRVAGQNGYIHLDPADESEMNSLLDEIGISEPDRDAIIRVFCHFLDNGELISQQSDVFRQLCTDRAPPDHNADAVDRLTWLQQACHSKVLRFHTLSARGYGKYLTVLLSDSDSSVPRRNMTMIALRLLGLLTTYGTEGDVVSALEDVFSSGPVAPWSYVVPQLIARVHHPVAAVSYLVCMILKRLAHHSPHAIVYPAVADSMEPQASFSNLQEERGAASNTFATVLQELQNVSSGQVEGVRLLISELRRVSILWDEAWISTLVKLSADVSRRTSTLEKEATRVEKNVSLSAKEKSELAQRKLVAIMKPIYVSIERLWKETCGSVREQHAVTPHERKFLKEYGELIEKAMENFRICCNAELRASSSPMTSPQELWQPFADVLKALMKATGRREQLPLHDISPAMASTSRQLALTNMPGAFFGKSAGQVEPITIHRVASSVAVLRTKTKPKSLELIGSDGKTYKYLLKAREDLRLDERIMQFLRVTNEFLRADGAAAARDLSAQSYSVIPLSRNAGLIQMVPDVVPLFQVYTARNDASGRAQQDPVAGSSAQQQPPPPPTAQFYAKLKQHGIANVAPNHRSQWPASVLKHVYQELVSQRPRNVLQQEILLRSDDLRESWTKSVRLSKSLAVMSVLGYIVGLGDRHLDNILLCVNSGDIVHIDHNVCFDKGHRLKVPEVVPFRLTPMLQDALGFTGVEGKFRVAFETTLRVVRSDNVREALLTLFEAFVYSPLVDWIAEDRRKGRSGDLKARLEVNVNLSLFLSRAEERRQDTISFGRQYEQYADVISRTLRTAEVPFVGLLEQRKQLLSLDSEEQTLLKEASSVEADLCIYQSSEKAKHAEFETATSQAKEITARMTSFANECLARHQQIEVWREKSINFAETDPEAQLSAVIHAIGTASFQKVHATLCNTLERARIAGQQRELLAALESKCRSVDTDVVRLRLEIERLAGCLIPYLSYYSHHRKELDAYLDLELKLTGKDVYFKWWNLCTEGLRGLAGEQNGESTDIIVTSDAPSDESIAESTIMLRRLSEVHLDTKPYPSELEKTLRFSKAGKVIQDVGNTLSVMKLSNAQGQRLMKLAGASWIIETMEQLDAEECASNVHAGTLGVFTPLLTMPSKLQAVAAVSHSCSALLDLVSTPKGSMKRLRASELLVPVRDRDQQEAAGKGLNGFNDILQEVGLLAVVLQEELISNLHGRQVGESGKVLELIKEIVATPDGTQELMSVVSIPSTTPASDVKSSVHTIQMLREHPAVHNVLAATFAVTQKVASQVDTLCETHVMTEEVERIKRSSSASWIAFVLDFIELSTETEGGQANHAMEENASTLWSAQMDAFLSNSLVKLLRNQLANIISSEWKFDFLALAHDQDTPSDDDEPRSLTKRWTEFCSSQIPDILPSTVISEPNAEAQTRDVSKSVAELMTVCEEWCGHQWSAAQSNLWAHRVSSLRIRHERHLRYASWLATKPAEVGESVSPSRVQLLAFMSSQVPQLNALLTDQVAVEASVLELAQQMDYITSTLGDVSTDQPSVNESLHACVQSCYGKVTGLFDYGRTLADLVQGISVIETSSGESTSETGNMELEVDIVGKSFLQSASTASLEMQLSSEALTDVAVRVQELQGELNSKRDIHDALASRKRAAEDEFHSKCLEKKDTVLEIACVLSRNVKELRCLLKGFDKLKTPSKQHQAPTSTMDLRRQQLQAEQSDSLSPDRPAPNAVVEFSFMENDRLVSILLRSIRSVNHLEQLEGVLEKHGEVCASLRGAVAQLDQVLRAFDARGDQLLAGNGQDNRTAQESSRAYLLLQLLLDLIETLRVDKSVSPLLGYHGESRTDTPEDMSTSLLVVGRDLVRGCVKLFFEATEMADRLSSAGDENRRSSGVTSLPDDVGEEEEQYVVAEDSAAPLAMESGNSAVMGVDSDSGSSSHDTAASTPRSVEEKSQYGLQVLKRIEEKLCGTVKERADVSAVLTVEQQASWLIDEATKTDNLCVMYEGWTPWI</sequence>
<protein>
    <recommendedName>
        <fullName evidence="1">non-specific serine/threonine protein kinase</fullName>
        <ecNumber evidence="1">2.7.11.1</ecNumber>
    </recommendedName>
</protein>
<keyword evidence="11" id="KW-1185">Reference proteome</keyword>
<gene>
    <name evidence="10" type="ORF">PHYPSEUDO_002327</name>
</gene>
<dbReference type="InterPro" id="IPR000403">
    <property type="entry name" value="PI3/4_kinase_cat_dom"/>
</dbReference>
<dbReference type="GO" id="GO:0005634">
    <property type="term" value="C:nucleus"/>
    <property type="evidence" value="ECO:0007669"/>
    <property type="project" value="TreeGrafter"/>
</dbReference>
<feature type="region of interest" description="Disordered" evidence="7">
    <location>
        <begin position="3284"/>
        <end position="3310"/>
    </location>
</feature>
<dbReference type="SMART" id="SM01343">
    <property type="entry name" value="FATC"/>
    <property type="match status" value="1"/>
</dbReference>
<evidence type="ECO:0000259" key="9">
    <source>
        <dbReference type="PROSITE" id="PS51190"/>
    </source>
</evidence>
<feature type="compositionally biased region" description="Polar residues" evidence="7">
    <location>
        <begin position="3101"/>
        <end position="3127"/>
    </location>
</feature>